<comment type="cofactor">
    <cofactor evidence="2">
        <name>Mn(2+)</name>
        <dbReference type="ChEBI" id="CHEBI:29035"/>
    </cofactor>
    <text evidence="2">Binds 1 divalent metal cation per subunit. Mg(2+) or Mn(2+).</text>
</comment>
<dbReference type="Proteomes" id="UP001381693">
    <property type="component" value="Unassembled WGS sequence"/>
</dbReference>
<dbReference type="GO" id="GO:0005634">
    <property type="term" value="C:nucleus"/>
    <property type="evidence" value="ECO:0007669"/>
    <property type="project" value="TreeGrafter"/>
</dbReference>
<protein>
    <recommendedName>
        <fullName evidence="2">V(D)J recombination-activating protein 1</fullName>
        <ecNumber evidence="2">2.3.2.27</ecNumber>
        <ecNumber evidence="2">3.1.-.-</ecNumber>
    </recommendedName>
</protein>
<gene>
    <name evidence="5" type="ORF">SK128_003487</name>
</gene>
<comment type="catalytic activity">
    <reaction evidence="2">
        <text>S-ubiquitinyl-[E2 ubiquitin-conjugating enzyme]-L-cysteine + [acceptor protein]-L-lysine = [E2 ubiquitin-conjugating enzyme]-L-cysteine + N(6)-ubiquitinyl-[acceptor protein]-L-lysine.</text>
        <dbReference type="EC" id="2.3.2.27"/>
    </reaction>
</comment>
<feature type="region of interest" description="Disordered" evidence="3">
    <location>
        <begin position="741"/>
        <end position="829"/>
    </location>
</feature>
<keyword evidence="2" id="KW-0511">Multifunctional enzyme</keyword>
<evidence type="ECO:0000259" key="4">
    <source>
        <dbReference type="PROSITE" id="PS50158"/>
    </source>
</evidence>
<dbReference type="InterPro" id="IPR058553">
    <property type="entry name" value="RAG1_pre-RNase_H"/>
</dbReference>
<feature type="domain" description="CCHC-type" evidence="4">
    <location>
        <begin position="726"/>
        <end position="742"/>
    </location>
</feature>
<keyword evidence="2" id="KW-0540">Nuclease</keyword>
<keyword evidence="2" id="KW-0862">Zinc</keyword>
<keyword evidence="2" id="KW-0378">Hydrolase</keyword>
<dbReference type="PANTHER" id="PTHR11539">
    <property type="entry name" value="VDJ RECOMBINATION ACTIVATING PROTEIN 1 RAG1"/>
    <property type="match status" value="1"/>
</dbReference>
<keyword evidence="2" id="KW-0479">Metal-binding</keyword>
<dbReference type="GO" id="GO:0002250">
    <property type="term" value="P:adaptive immune response"/>
    <property type="evidence" value="ECO:0007669"/>
    <property type="project" value="TreeGrafter"/>
</dbReference>
<proteinExistence type="inferred from homology"/>
<keyword evidence="2" id="KW-0238">DNA-binding</keyword>
<dbReference type="EMBL" id="JAXCGZ010007655">
    <property type="protein sequence ID" value="KAK7078817.1"/>
    <property type="molecule type" value="Genomic_DNA"/>
</dbReference>
<dbReference type="GO" id="GO:0008270">
    <property type="term" value="F:zinc ion binding"/>
    <property type="evidence" value="ECO:0007669"/>
    <property type="project" value="UniProtKB-KW"/>
</dbReference>
<keyword evidence="2" id="KW-0539">Nucleus</keyword>
<dbReference type="InterPro" id="IPR058554">
    <property type="entry name" value="RAG1_RNase_H"/>
</dbReference>
<dbReference type="GO" id="GO:0006325">
    <property type="term" value="P:chromatin organization"/>
    <property type="evidence" value="ECO:0007669"/>
    <property type="project" value="UniProtKB-KW"/>
</dbReference>
<dbReference type="GO" id="GO:0043565">
    <property type="term" value="F:sequence-specific DNA binding"/>
    <property type="evidence" value="ECO:0007669"/>
    <property type="project" value="InterPro"/>
</dbReference>
<dbReference type="InterPro" id="IPR001878">
    <property type="entry name" value="Znf_CCHC"/>
</dbReference>
<dbReference type="AlphaFoldDB" id="A0AAN9AC63"/>
<comment type="subcellular location">
    <subcellularLocation>
        <location evidence="2">Nucleus</location>
    </subcellularLocation>
</comment>
<feature type="compositionally biased region" description="Polar residues" evidence="3">
    <location>
        <begin position="765"/>
        <end position="778"/>
    </location>
</feature>
<dbReference type="EC" id="2.3.2.27" evidence="2"/>
<dbReference type="GO" id="GO:1990238">
    <property type="term" value="F:double-stranded DNA endonuclease activity"/>
    <property type="evidence" value="ECO:0007669"/>
    <property type="project" value="TreeGrafter"/>
</dbReference>
<dbReference type="Pfam" id="PF12940">
    <property type="entry name" value="RAG1"/>
    <property type="match status" value="1"/>
</dbReference>
<dbReference type="InterPro" id="IPR024627">
    <property type="entry name" value="RAG1"/>
</dbReference>
<evidence type="ECO:0000256" key="3">
    <source>
        <dbReference type="SAM" id="MobiDB-lite"/>
    </source>
</evidence>
<feature type="region of interest" description="Disordered" evidence="3">
    <location>
        <begin position="1034"/>
        <end position="1058"/>
    </location>
</feature>
<comment type="subunit">
    <text evidence="2">Homodimer.</text>
</comment>
<organism evidence="5 6">
    <name type="scientific">Halocaridina rubra</name>
    <name type="common">Hawaiian red shrimp</name>
    <dbReference type="NCBI Taxonomy" id="373956"/>
    <lineage>
        <taxon>Eukaryota</taxon>
        <taxon>Metazoa</taxon>
        <taxon>Ecdysozoa</taxon>
        <taxon>Arthropoda</taxon>
        <taxon>Crustacea</taxon>
        <taxon>Multicrustacea</taxon>
        <taxon>Malacostraca</taxon>
        <taxon>Eumalacostraca</taxon>
        <taxon>Eucarida</taxon>
        <taxon>Decapoda</taxon>
        <taxon>Pleocyemata</taxon>
        <taxon>Caridea</taxon>
        <taxon>Atyoidea</taxon>
        <taxon>Atyidae</taxon>
        <taxon>Halocaridina</taxon>
    </lineage>
</organism>
<dbReference type="GO" id="GO:0097519">
    <property type="term" value="C:DNA recombinase complex"/>
    <property type="evidence" value="ECO:0007669"/>
    <property type="project" value="TreeGrafter"/>
</dbReference>
<accession>A0AAN9AC63</accession>
<dbReference type="Pfam" id="PF26024">
    <property type="entry name" value="RAG1_DNA-bd"/>
    <property type="match status" value="1"/>
</dbReference>
<dbReference type="PANTHER" id="PTHR11539:SF0">
    <property type="entry name" value="V(D)J RECOMBINATION-ACTIVATING PROTEIN 1"/>
    <property type="match status" value="1"/>
</dbReference>
<dbReference type="GO" id="GO:0061630">
    <property type="term" value="F:ubiquitin protein ligase activity"/>
    <property type="evidence" value="ECO:0007669"/>
    <property type="project" value="UniProtKB-EC"/>
</dbReference>
<dbReference type="InterPro" id="IPR023336">
    <property type="entry name" value="RAG_nonamer-bd_dom"/>
</dbReference>
<dbReference type="Pfam" id="PF26100">
    <property type="entry name" value="RAG1_RNase_H"/>
    <property type="match status" value="1"/>
</dbReference>
<keyword evidence="2" id="KW-0233">DNA recombination</keyword>
<keyword evidence="1 2" id="KW-0863">Zinc-finger</keyword>
<evidence type="ECO:0000313" key="6">
    <source>
        <dbReference type="Proteomes" id="UP001381693"/>
    </source>
</evidence>
<name>A0AAN9AC63_HALRR</name>
<comment type="caution">
    <text evidence="5">The sequence shown here is derived from an EMBL/GenBank/DDBJ whole genome shotgun (WGS) entry which is preliminary data.</text>
</comment>
<evidence type="ECO:0000256" key="1">
    <source>
        <dbReference type="PROSITE-ProRule" id="PRU00047"/>
    </source>
</evidence>
<keyword evidence="2" id="KW-0156">Chromatin regulator</keyword>
<dbReference type="GO" id="GO:1905347">
    <property type="term" value="C:endodeoxyribonuclease complex"/>
    <property type="evidence" value="ECO:0007669"/>
    <property type="project" value="TreeGrafter"/>
</dbReference>
<evidence type="ECO:0000313" key="5">
    <source>
        <dbReference type="EMBL" id="KAK7078817.1"/>
    </source>
</evidence>
<comment type="function">
    <text evidence="2">Catalytic component of the RAG complex, a multiprotein complex that mediates the DNA cleavage phase during V(D)J recombination. V(D)J recombination assembles a diverse repertoire of immunoglobulin and T-cell receptor genes in developing B and T-lymphocytes through rearrangement of different V (variable), in some cases D (diversity), and J (joining) gene segments. In the RAG complex, RAG1 mediates the DNA-binding to the conserved recombination signal sequences (RSS) and catalyzes the DNA cleavage activities by introducing a double-strand break between the RSS and the adjacent coding segment. RAG2 is not a catalytic component but is required for all known catalytic activities. DNA cleavage occurs in 2 steps: a first nick is introduced in the top strand immediately upstream of the heptamer, generating a 3'-hydroxyl group that can attack the phosphodiester bond on the opposite strand in a direct transesterification reaction, thereby creating 4 DNA ends: 2 hairpin coding ends and 2 blunt, 5'-phosphorylated ends.</text>
</comment>
<keyword evidence="2" id="KW-0255">Endonuclease</keyword>
<reference evidence="5 6" key="1">
    <citation type="submission" date="2023-11" db="EMBL/GenBank/DDBJ databases">
        <title>Halocaridina rubra genome assembly.</title>
        <authorList>
            <person name="Smith C."/>
        </authorList>
    </citation>
    <scope>NUCLEOTIDE SEQUENCE [LARGE SCALE GENOMIC DNA]</scope>
    <source>
        <strain evidence="5">EP-1</strain>
        <tissue evidence="5">Whole</tissue>
    </source>
</reference>
<feature type="compositionally biased region" description="Polar residues" evidence="3">
    <location>
        <begin position="806"/>
        <end position="822"/>
    </location>
</feature>
<dbReference type="PROSITE" id="PS50158">
    <property type="entry name" value="ZF_CCHC"/>
    <property type="match status" value="1"/>
</dbReference>
<keyword evidence="2" id="KW-0833">Ubl conjugation pathway</keyword>
<sequence length="1072" mass="121236">MADSGKLPLPAVKLITSAREVENGQQEILQESVQSHNERLRNQPASNLVSLDGTVGVKNDVQGTSSNIGRDIKNELDFQERILAGECDRTEVVNELPENSDTNQLVSDKGKTVYVNENLTCVLKSQCRKKSTKDEMSVEDCDSAKEVDDARESDKCEQNCDEILGNSIEDEEQKNKRMVSPSEDCHTYMLERICRICAEMTVVFEGPRKGVHKNEIVKCVKKIWKVDLSDEDSSRYPINVCQQCERKVMRLYLLISKKKKCTMFRTKPADFDAHTDENCSICSLKEENSISINQGASKGREIIEKANSKLALEPRRNPARKRGWSDDEETYKSVGCQTEEVLEEFSRKTNAKQPLSSVNAKYIKKERLHPLIVYIDKFCHIFKENKIDVMFFLLKQALRDSGDRTRESKIVETWMKKSSEDITLTDEECLAKRVMLKQTKEQYRKEYNYYREKLQKAVIKPPMIIDKLEKTYFPEYLDFYMTNGEVGPVVFQHEKSSQPSYFALPDSNDGTNKDKGFTGARWRYCEAVAKTLEDLAHTFENQRIELSDNTCIHVDISDYCEEKKDLSQNSDKSDLSGSNKTYQRKIITYFFCAQSLKAIIENKVAWTYRLEEGTYRPLMKALTMEGETLQSCLLSVIEERNKMSGKCFHIRWQNDIPLRFIVNFNSVAPEIRRDTRNILGQACSSYGKGPASINGYSSILLELKRSWLATSPRLLQIGRVTNFRIKCSRCGEKGHNVRKCKKSSTKNAEETTLHPKRRKKYRSVPTFTPSNNLLNETSEIAVGPQPHSTADLNLPRQVRELDSSRTHLTPKSKSVDNTNPDSRNGESLYWDCPDIDGGGNPVGGQVPQGTQEMLPSTDVEGQSIPSHTVVQGSQGASQPVYVWTYVVQPQTGSVVHGQTESHQIHQLAALPQHTSLHGIAQQQQQPIAYVHQALPQESLSQPSQHLTLVHPSLPQQTGTTVHQHGTQRPPLDQNAQLLSVGHLPINANQAADSTQQVILGQQLTCHQSQPHQGFTAEHQQKIVQAVLQANTTEPHIPQPQSQSYLPETSTQGQQLPQSQGFYFNVFPGGTTK</sequence>
<dbReference type="GO" id="GO:0033151">
    <property type="term" value="P:V(D)J recombination"/>
    <property type="evidence" value="ECO:0007669"/>
    <property type="project" value="InterPro"/>
</dbReference>
<dbReference type="EC" id="3.1.-.-" evidence="2"/>
<evidence type="ECO:0000256" key="2">
    <source>
        <dbReference type="RuleBase" id="RU366024"/>
    </source>
</evidence>
<dbReference type="InterPro" id="IPR058552">
    <property type="entry name" value="RAG1_DNA-bd"/>
</dbReference>
<keyword evidence="2" id="KW-0808">Transferase</keyword>
<dbReference type="Pfam" id="PF26025">
    <property type="entry name" value="RAG1_pre-RNase_H"/>
    <property type="match status" value="1"/>
</dbReference>
<keyword evidence="6" id="KW-1185">Reference proteome</keyword>
<comment type="cofactor">
    <cofactor evidence="2">
        <name>Mg(2+)</name>
        <dbReference type="ChEBI" id="CHEBI:18420"/>
    </cofactor>
</comment>
<comment type="similarity">
    <text evidence="2">Belongs to the RAG1 family.</text>
</comment>